<keyword evidence="1" id="KW-1133">Transmembrane helix</keyword>
<protein>
    <submittedName>
        <fullName evidence="2">Uncharacterized protein</fullName>
    </submittedName>
</protein>
<dbReference type="AlphaFoldDB" id="A0A1B6DAU1"/>
<feature type="non-terminal residue" evidence="2">
    <location>
        <position position="101"/>
    </location>
</feature>
<evidence type="ECO:0000313" key="2">
    <source>
        <dbReference type="EMBL" id="JAS22821.1"/>
    </source>
</evidence>
<feature type="transmembrane region" description="Helical" evidence="1">
    <location>
        <begin position="61"/>
        <end position="79"/>
    </location>
</feature>
<name>A0A1B6DAU1_9HEMI</name>
<dbReference type="EMBL" id="GEDC01014477">
    <property type="protein sequence ID" value="JAS22821.1"/>
    <property type="molecule type" value="Transcribed_RNA"/>
</dbReference>
<evidence type="ECO:0000256" key="1">
    <source>
        <dbReference type="SAM" id="Phobius"/>
    </source>
</evidence>
<keyword evidence="1" id="KW-0472">Membrane</keyword>
<proteinExistence type="predicted"/>
<reference evidence="2" key="1">
    <citation type="submission" date="2015-12" db="EMBL/GenBank/DDBJ databases">
        <title>De novo transcriptome assembly of four potential Pierce s Disease insect vectors from Arizona vineyards.</title>
        <authorList>
            <person name="Tassone E.E."/>
        </authorList>
    </citation>
    <scope>NUCLEOTIDE SEQUENCE</scope>
</reference>
<gene>
    <name evidence="2" type="ORF">g.2918</name>
</gene>
<organism evidence="2">
    <name type="scientific">Clastoptera arizonana</name>
    <name type="common">Arizona spittle bug</name>
    <dbReference type="NCBI Taxonomy" id="38151"/>
    <lineage>
        <taxon>Eukaryota</taxon>
        <taxon>Metazoa</taxon>
        <taxon>Ecdysozoa</taxon>
        <taxon>Arthropoda</taxon>
        <taxon>Hexapoda</taxon>
        <taxon>Insecta</taxon>
        <taxon>Pterygota</taxon>
        <taxon>Neoptera</taxon>
        <taxon>Paraneoptera</taxon>
        <taxon>Hemiptera</taxon>
        <taxon>Auchenorrhyncha</taxon>
        <taxon>Cercopoidea</taxon>
        <taxon>Clastopteridae</taxon>
        <taxon>Clastoptera</taxon>
    </lineage>
</organism>
<accession>A0A1B6DAU1</accession>
<feature type="transmembrane region" description="Helical" evidence="1">
    <location>
        <begin position="30"/>
        <end position="55"/>
    </location>
</feature>
<keyword evidence="1" id="KW-0812">Transmembrane</keyword>
<sequence>MFAPNFPTIHARTVAPNSTHAPKALTNAGIVVVIVALTPAAILPVIVAAIVATIVVATLAAIAHVIPVPIVAANVILAAKNPKASPNPSKTLAAIVAPKVA</sequence>